<dbReference type="InterPro" id="IPR003653">
    <property type="entry name" value="Peptidase_C48_C"/>
</dbReference>
<dbReference type="GO" id="GO:0008234">
    <property type="term" value="F:cysteine-type peptidase activity"/>
    <property type="evidence" value="ECO:0007669"/>
    <property type="project" value="InterPro"/>
</dbReference>
<protein>
    <recommendedName>
        <fullName evidence="4">Ubiquitin-like protease family profile domain-containing protein</fullName>
    </recommendedName>
</protein>
<evidence type="ECO:0000256" key="2">
    <source>
        <dbReference type="ARBA" id="ARBA00022670"/>
    </source>
</evidence>
<dbReference type="SUPFAM" id="SSF54001">
    <property type="entry name" value="Cysteine proteinases"/>
    <property type="match status" value="1"/>
</dbReference>
<reference evidence="5" key="1">
    <citation type="submission" date="2019-12" db="EMBL/GenBank/DDBJ databases">
        <title>Genome sequencing and annotation of Brassica cretica.</title>
        <authorList>
            <person name="Studholme D.J."/>
            <person name="Sarris P."/>
        </authorList>
    </citation>
    <scope>NUCLEOTIDE SEQUENCE</scope>
    <source>
        <strain evidence="5">PFS-109/04</strain>
        <tissue evidence="5">Leaf</tissue>
    </source>
</reference>
<comment type="similarity">
    <text evidence="1">Belongs to the peptidase C48 family.</text>
</comment>
<gene>
    <name evidence="5" type="ORF">F2Q69_00008249</name>
</gene>
<dbReference type="EMBL" id="QGKX02001521">
    <property type="protein sequence ID" value="KAF3509679.1"/>
    <property type="molecule type" value="Genomic_DNA"/>
</dbReference>
<evidence type="ECO:0000313" key="6">
    <source>
        <dbReference type="Proteomes" id="UP000712600"/>
    </source>
</evidence>
<evidence type="ECO:0000256" key="3">
    <source>
        <dbReference type="ARBA" id="ARBA00022801"/>
    </source>
</evidence>
<comment type="caution">
    <text evidence="5">The sequence shown here is derived from an EMBL/GenBank/DDBJ whole genome shotgun (WGS) entry which is preliminary data.</text>
</comment>
<dbReference type="Gene3D" id="3.40.395.10">
    <property type="entry name" value="Adenoviral Proteinase, Chain A"/>
    <property type="match status" value="1"/>
</dbReference>
<organism evidence="5 6">
    <name type="scientific">Brassica cretica</name>
    <name type="common">Mustard</name>
    <dbReference type="NCBI Taxonomy" id="69181"/>
    <lineage>
        <taxon>Eukaryota</taxon>
        <taxon>Viridiplantae</taxon>
        <taxon>Streptophyta</taxon>
        <taxon>Embryophyta</taxon>
        <taxon>Tracheophyta</taxon>
        <taxon>Spermatophyta</taxon>
        <taxon>Magnoliopsida</taxon>
        <taxon>eudicotyledons</taxon>
        <taxon>Gunneridae</taxon>
        <taxon>Pentapetalae</taxon>
        <taxon>rosids</taxon>
        <taxon>malvids</taxon>
        <taxon>Brassicales</taxon>
        <taxon>Brassicaceae</taxon>
        <taxon>Brassiceae</taxon>
        <taxon>Brassica</taxon>
    </lineage>
</organism>
<accession>A0A8S9P211</accession>
<dbReference type="Proteomes" id="UP000712600">
    <property type="component" value="Unassembled WGS sequence"/>
</dbReference>
<keyword evidence="3" id="KW-0378">Hydrolase</keyword>
<name>A0A8S9P211_BRACR</name>
<evidence type="ECO:0000259" key="4">
    <source>
        <dbReference type="Pfam" id="PF02902"/>
    </source>
</evidence>
<proteinExistence type="inferred from homology"/>
<dbReference type="Pfam" id="PF02902">
    <property type="entry name" value="Peptidase_C48"/>
    <property type="match status" value="1"/>
</dbReference>
<dbReference type="GO" id="GO:0006508">
    <property type="term" value="P:proteolysis"/>
    <property type="evidence" value="ECO:0007669"/>
    <property type="project" value="UniProtKB-KW"/>
</dbReference>
<feature type="domain" description="Ubiquitin-like protease family profile" evidence="4">
    <location>
        <begin position="5"/>
        <end position="44"/>
    </location>
</feature>
<keyword evidence="2" id="KW-0645">Protease</keyword>
<evidence type="ECO:0000256" key="1">
    <source>
        <dbReference type="ARBA" id="ARBA00005234"/>
    </source>
</evidence>
<dbReference type="AlphaFoldDB" id="A0A8S9P211"/>
<evidence type="ECO:0000313" key="5">
    <source>
        <dbReference type="EMBL" id="KAF3509679.1"/>
    </source>
</evidence>
<dbReference type="InterPro" id="IPR038765">
    <property type="entry name" value="Papain-like_cys_pep_sf"/>
</dbReference>
<sequence length="77" mass="8793">MPFLNKTSSDCGVYALKHIKCHLLGMDLSLVNDDNIRKARLMVAYDLWEADNDPVIILRMSQFIPPKTTIDPEVTIF</sequence>